<name>A0A517VCG8_9PLAN</name>
<evidence type="ECO:0000313" key="4">
    <source>
        <dbReference type="Proteomes" id="UP000316855"/>
    </source>
</evidence>
<reference evidence="3 4" key="1">
    <citation type="submission" date="2019-02" db="EMBL/GenBank/DDBJ databases">
        <title>Deep-cultivation of Planctomycetes and their phenomic and genomic characterization uncovers novel biology.</title>
        <authorList>
            <person name="Wiegand S."/>
            <person name="Jogler M."/>
            <person name="Boedeker C."/>
            <person name="Pinto D."/>
            <person name="Vollmers J."/>
            <person name="Rivas-Marin E."/>
            <person name="Kohn T."/>
            <person name="Peeters S.H."/>
            <person name="Heuer A."/>
            <person name="Rast P."/>
            <person name="Oberbeckmann S."/>
            <person name="Bunk B."/>
            <person name="Jeske O."/>
            <person name="Meyerdierks A."/>
            <person name="Storesund J.E."/>
            <person name="Kallscheuer N."/>
            <person name="Luecker S."/>
            <person name="Lage O.M."/>
            <person name="Pohl T."/>
            <person name="Merkel B.J."/>
            <person name="Hornburger P."/>
            <person name="Mueller R.-W."/>
            <person name="Bruemmer F."/>
            <person name="Labrenz M."/>
            <person name="Spormann A.M."/>
            <person name="Op den Camp H."/>
            <person name="Overmann J."/>
            <person name="Amann R."/>
            <person name="Jetten M.S.M."/>
            <person name="Mascher T."/>
            <person name="Medema M.H."/>
            <person name="Devos D.P."/>
            <person name="Kaster A.-K."/>
            <person name="Ovreas L."/>
            <person name="Rohde M."/>
            <person name="Galperin M.Y."/>
            <person name="Jogler C."/>
        </authorList>
    </citation>
    <scope>NUCLEOTIDE SEQUENCE [LARGE SCALE GENOMIC DNA]</scope>
    <source>
        <strain evidence="3 4">Pan161</strain>
    </source>
</reference>
<dbReference type="InterPro" id="IPR008984">
    <property type="entry name" value="SMAD_FHA_dom_sf"/>
</dbReference>
<feature type="domain" description="FHA" evidence="2">
    <location>
        <begin position="21"/>
        <end position="71"/>
    </location>
</feature>
<dbReference type="KEGG" id="gax:Pan161_23500"/>
<evidence type="ECO:0000313" key="3">
    <source>
        <dbReference type="EMBL" id="QDT90697.1"/>
    </source>
</evidence>
<dbReference type="AlphaFoldDB" id="A0A517VCG8"/>
<evidence type="ECO:0000256" key="1">
    <source>
        <dbReference type="SAM" id="MobiDB-lite"/>
    </source>
</evidence>
<dbReference type="CDD" id="cd00060">
    <property type="entry name" value="FHA"/>
    <property type="match status" value="1"/>
</dbReference>
<protein>
    <submittedName>
        <fullName evidence="3">FHA domain protein</fullName>
    </submittedName>
</protein>
<evidence type="ECO:0000259" key="2">
    <source>
        <dbReference type="PROSITE" id="PS50006"/>
    </source>
</evidence>
<dbReference type="PROSITE" id="PS50006">
    <property type="entry name" value="FHA_DOMAIN"/>
    <property type="match status" value="1"/>
</dbReference>
<proteinExistence type="predicted"/>
<keyword evidence="4" id="KW-1185">Reference proteome</keyword>
<dbReference type="SUPFAM" id="SSF49879">
    <property type="entry name" value="SMAD/FHA domain"/>
    <property type="match status" value="1"/>
</dbReference>
<dbReference type="Pfam" id="PF00498">
    <property type="entry name" value="FHA"/>
    <property type="match status" value="1"/>
</dbReference>
<feature type="region of interest" description="Disordered" evidence="1">
    <location>
        <begin position="123"/>
        <end position="142"/>
    </location>
</feature>
<dbReference type="SMART" id="SM00240">
    <property type="entry name" value="FHA"/>
    <property type="match status" value="1"/>
</dbReference>
<organism evidence="3 4">
    <name type="scientific">Gimesia algae</name>
    <dbReference type="NCBI Taxonomy" id="2527971"/>
    <lineage>
        <taxon>Bacteria</taxon>
        <taxon>Pseudomonadati</taxon>
        <taxon>Planctomycetota</taxon>
        <taxon>Planctomycetia</taxon>
        <taxon>Planctomycetales</taxon>
        <taxon>Planctomycetaceae</taxon>
        <taxon>Gimesia</taxon>
    </lineage>
</organism>
<dbReference type="PANTHER" id="PTHR23308">
    <property type="entry name" value="NUCLEAR INHIBITOR OF PROTEIN PHOSPHATASE-1"/>
    <property type="match status" value="1"/>
</dbReference>
<dbReference type="Gene3D" id="2.60.200.20">
    <property type="match status" value="1"/>
</dbReference>
<sequence length="142" mass="15369">MIARLIPVNGGQPILIKKDVTVVGRKSDLCDIQIDKNSISKIHCVIIKTDGLLFVRDLCSTNGTRVNGQKIIRGALLPGDELSLASTKFEVELAGDPKEGDPEVGLHQRTEMLTAFNLDGRQEQEALDSDSENGSGVKLISE</sequence>
<dbReference type="EMBL" id="CP036343">
    <property type="protein sequence ID" value="QDT90697.1"/>
    <property type="molecule type" value="Genomic_DNA"/>
</dbReference>
<dbReference type="InterPro" id="IPR050923">
    <property type="entry name" value="Cell_Proc_Reg/RNA_Proc"/>
</dbReference>
<accession>A0A517VCG8</accession>
<gene>
    <name evidence="3" type="ORF">Pan161_23500</name>
</gene>
<dbReference type="InterPro" id="IPR000253">
    <property type="entry name" value="FHA_dom"/>
</dbReference>
<dbReference type="RefSeq" id="WP_232103699.1">
    <property type="nucleotide sequence ID" value="NZ_CP036343.1"/>
</dbReference>
<dbReference type="Proteomes" id="UP000316855">
    <property type="component" value="Chromosome"/>
</dbReference>